<gene>
    <name evidence="13" type="ORF">HNR21_005712</name>
</gene>
<dbReference type="InterPro" id="IPR014718">
    <property type="entry name" value="GH-type_carb-bd"/>
</dbReference>
<evidence type="ECO:0000256" key="2">
    <source>
        <dbReference type="ARBA" id="ARBA00005028"/>
    </source>
</evidence>
<feature type="binding site" evidence="12">
    <location>
        <begin position="92"/>
        <end position="93"/>
    </location>
    <ligand>
        <name>beta-D-galactose</name>
        <dbReference type="ChEBI" id="CHEBI:27667"/>
    </ligand>
</feature>
<keyword evidence="8 9" id="KW-0119">Carbohydrate metabolism</keyword>
<comment type="catalytic activity">
    <reaction evidence="9">
        <text>alpha-D-glucose = beta-D-glucose</text>
        <dbReference type="Rhea" id="RHEA:10264"/>
        <dbReference type="ChEBI" id="CHEBI:15903"/>
        <dbReference type="ChEBI" id="CHEBI:17925"/>
        <dbReference type="EC" id="5.1.3.3"/>
    </reaction>
</comment>
<evidence type="ECO:0000313" key="14">
    <source>
        <dbReference type="Proteomes" id="UP000539313"/>
    </source>
</evidence>
<feature type="binding site" evidence="12">
    <location>
        <begin position="192"/>
        <end position="194"/>
    </location>
    <ligand>
        <name>beta-D-galactose</name>
        <dbReference type="ChEBI" id="CHEBI:27667"/>
    </ligand>
</feature>
<dbReference type="PIRSF" id="PIRSF005096">
    <property type="entry name" value="GALM"/>
    <property type="match status" value="1"/>
</dbReference>
<reference evidence="13 14" key="1">
    <citation type="submission" date="2020-08" db="EMBL/GenBank/DDBJ databases">
        <title>Sequencing the genomes of 1000 actinobacteria strains.</title>
        <authorList>
            <person name="Klenk H.-P."/>
        </authorList>
    </citation>
    <scope>NUCLEOTIDE SEQUENCE [LARGE SCALE GENOMIC DNA]</scope>
    <source>
        <strain evidence="13 14">DSM 45823</strain>
    </source>
</reference>
<evidence type="ECO:0000256" key="4">
    <source>
        <dbReference type="ARBA" id="ARBA00011245"/>
    </source>
</evidence>
<feature type="binding site" evidence="11">
    <location>
        <position position="264"/>
    </location>
    <ligand>
        <name>beta-D-galactose</name>
        <dbReference type="ChEBI" id="CHEBI:27667"/>
    </ligand>
</feature>
<dbReference type="EMBL" id="JACJII010000001">
    <property type="protein sequence ID" value="MBA9006830.1"/>
    <property type="molecule type" value="Genomic_DNA"/>
</dbReference>
<dbReference type="FunFam" id="2.70.98.10:FF:000003">
    <property type="entry name" value="Aldose 1-epimerase"/>
    <property type="match status" value="1"/>
</dbReference>
<dbReference type="InterPro" id="IPR008183">
    <property type="entry name" value="Aldose_1/G6P_1-epimerase"/>
</dbReference>
<dbReference type="InterPro" id="IPR015443">
    <property type="entry name" value="Aldose_1-epimerase"/>
</dbReference>
<keyword evidence="6" id="KW-0597">Phosphoprotein</keyword>
<dbReference type="CDD" id="cd09019">
    <property type="entry name" value="galactose_mutarotase_like"/>
    <property type="match status" value="1"/>
</dbReference>
<dbReference type="Gene3D" id="2.70.98.10">
    <property type="match status" value="1"/>
</dbReference>
<protein>
    <recommendedName>
        <fullName evidence="9">Aldose 1-epimerase</fullName>
        <ecNumber evidence="9">5.1.3.3</ecNumber>
    </recommendedName>
</protein>
<dbReference type="PANTHER" id="PTHR10091">
    <property type="entry name" value="ALDOSE-1-EPIMERASE"/>
    <property type="match status" value="1"/>
</dbReference>
<keyword evidence="7 9" id="KW-0413">Isomerase</keyword>
<comment type="subunit">
    <text evidence="4">Monomer.</text>
</comment>
<dbReference type="InterPro" id="IPR011013">
    <property type="entry name" value="Gal_mutarotase_sf_dom"/>
</dbReference>
<evidence type="ECO:0000256" key="5">
    <source>
        <dbReference type="ARBA" id="ARBA00022490"/>
    </source>
</evidence>
<evidence type="ECO:0000313" key="13">
    <source>
        <dbReference type="EMBL" id="MBA9006830.1"/>
    </source>
</evidence>
<keyword evidence="5" id="KW-0963">Cytoplasm</keyword>
<evidence type="ECO:0000256" key="3">
    <source>
        <dbReference type="ARBA" id="ARBA00006206"/>
    </source>
</evidence>
<dbReference type="RefSeq" id="WP_182707610.1">
    <property type="nucleotide sequence ID" value="NZ_JACJII010000001.1"/>
</dbReference>
<dbReference type="InterPro" id="IPR047215">
    <property type="entry name" value="Galactose_mutarotase-like"/>
</dbReference>
<dbReference type="GO" id="GO:0030246">
    <property type="term" value="F:carbohydrate binding"/>
    <property type="evidence" value="ECO:0007669"/>
    <property type="project" value="InterPro"/>
</dbReference>
<proteinExistence type="inferred from homology"/>
<comment type="caution">
    <text evidence="13">The sequence shown here is derived from an EMBL/GenBank/DDBJ whole genome shotgun (WGS) entry which is preliminary data.</text>
</comment>
<comment type="pathway">
    <text evidence="2 9">Carbohydrate metabolism; hexose metabolism.</text>
</comment>
<evidence type="ECO:0000256" key="12">
    <source>
        <dbReference type="PIRSR" id="PIRSR005096-3"/>
    </source>
</evidence>
<evidence type="ECO:0000256" key="6">
    <source>
        <dbReference type="ARBA" id="ARBA00022553"/>
    </source>
</evidence>
<dbReference type="UniPathway" id="UPA00242"/>
<organism evidence="13 14">
    <name type="scientific">Thermomonospora cellulosilytica</name>
    <dbReference type="NCBI Taxonomy" id="1411118"/>
    <lineage>
        <taxon>Bacteria</taxon>
        <taxon>Bacillati</taxon>
        <taxon>Actinomycetota</taxon>
        <taxon>Actinomycetes</taxon>
        <taxon>Streptosporangiales</taxon>
        <taxon>Thermomonosporaceae</taxon>
        <taxon>Thermomonospora</taxon>
    </lineage>
</organism>
<dbReference type="Pfam" id="PF01263">
    <property type="entry name" value="Aldose_epim"/>
    <property type="match status" value="1"/>
</dbReference>
<comment type="subcellular location">
    <subcellularLocation>
        <location evidence="1">Cytoplasm</location>
    </subcellularLocation>
</comment>
<name>A0A7W3N3G3_9ACTN</name>
<dbReference type="GO" id="GO:0033499">
    <property type="term" value="P:galactose catabolic process via UDP-galactose, Leloir pathway"/>
    <property type="evidence" value="ECO:0007669"/>
    <property type="project" value="TreeGrafter"/>
</dbReference>
<dbReference type="NCBIfam" id="NF008277">
    <property type="entry name" value="PRK11055.1"/>
    <property type="match status" value="1"/>
</dbReference>
<dbReference type="GO" id="GO:0004034">
    <property type="term" value="F:aldose 1-epimerase activity"/>
    <property type="evidence" value="ECO:0007669"/>
    <property type="project" value="UniProtKB-EC"/>
</dbReference>
<dbReference type="Proteomes" id="UP000539313">
    <property type="component" value="Unassembled WGS sequence"/>
</dbReference>
<evidence type="ECO:0000256" key="8">
    <source>
        <dbReference type="ARBA" id="ARBA00023277"/>
    </source>
</evidence>
<evidence type="ECO:0000256" key="9">
    <source>
        <dbReference type="PIRNR" id="PIRNR005096"/>
    </source>
</evidence>
<dbReference type="EC" id="5.1.3.3" evidence="9"/>
<dbReference type="PANTHER" id="PTHR10091:SF0">
    <property type="entry name" value="GALACTOSE MUTAROTASE"/>
    <property type="match status" value="1"/>
</dbReference>
<dbReference type="GO" id="GO:0005737">
    <property type="term" value="C:cytoplasm"/>
    <property type="evidence" value="ECO:0007669"/>
    <property type="project" value="UniProtKB-SubCell"/>
</dbReference>
<dbReference type="AlphaFoldDB" id="A0A7W3N3G3"/>
<sequence length="364" mass="38808">MGASTPGLGITGEPFGALPDGTPVERYELVNGQGMCVRILTYGGIVQSLEVPDRDGRPGNVALGFATLDGYLSDEYTAAAPFFGAIIGRYGNRIGGARFTLDGTEHRLEANNGPNTLHGGGQGFDKRVWSASCARSEDAVTLRLSLTSPDGDGGFPGTLRTVVTYELTAAGELRIHYRATTDRPTVVNLTDHTYFNLAGEGSGDVYGHRVRLFASRYTPVDATLVPTGELAPVHGTPLDFTEAHPIGERIRDGHPQMVLAQGYDHNFVLDRSGPGLVHAARVSEPTTGRVLDVHTTEPGVQFYTGNFLAGTLVGTGGGAYRQGDGFCLETQHFPDSPNKPQFPSTTLRPGQTYETTTIYAFSAD</sequence>
<feature type="active site" description="Proton acceptor" evidence="10">
    <location>
        <position position="329"/>
    </location>
</feature>
<keyword evidence="14" id="KW-1185">Reference proteome</keyword>
<feature type="active site" description="Proton donor" evidence="10">
    <location>
        <position position="192"/>
    </location>
</feature>
<comment type="similarity">
    <text evidence="3 9">Belongs to the aldose epimerase family.</text>
</comment>
<dbReference type="GO" id="GO:0006006">
    <property type="term" value="P:glucose metabolic process"/>
    <property type="evidence" value="ECO:0007669"/>
    <property type="project" value="TreeGrafter"/>
</dbReference>
<evidence type="ECO:0000256" key="7">
    <source>
        <dbReference type="ARBA" id="ARBA00023235"/>
    </source>
</evidence>
<evidence type="ECO:0000256" key="11">
    <source>
        <dbReference type="PIRSR" id="PIRSR005096-2"/>
    </source>
</evidence>
<accession>A0A7W3N3G3</accession>
<evidence type="ECO:0000256" key="10">
    <source>
        <dbReference type="PIRSR" id="PIRSR005096-1"/>
    </source>
</evidence>
<evidence type="ECO:0000256" key="1">
    <source>
        <dbReference type="ARBA" id="ARBA00004496"/>
    </source>
</evidence>
<dbReference type="SUPFAM" id="SSF74650">
    <property type="entry name" value="Galactose mutarotase-like"/>
    <property type="match status" value="1"/>
</dbReference>